<evidence type="ECO:0000313" key="3">
    <source>
        <dbReference type="Proteomes" id="UP001367508"/>
    </source>
</evidence>
<dbReference type="PROSITE" id="PS50181">
    <property type="entry name" value="FBOX"/>
    <property type="match status" value="1"/>
</dbReference>
<organism evidence="2 3">
    <name type="scientific">Canavalia gladiata</name>
    <name type="common">Sword bean</name>
    <name type="synonym">Dolichos gladiatus</name>
    <dbReference type="NCBI Taxonomy" id="3824"/>
    <lineage>
        <taxon>Eukaryota</taxon>
        <taxon>Viridiplantae</taxon>
        <taxon>Streptophyta</taxon>
        <taxon>Embryophyta</taxon>
        <taxon>Tracheophyta</taxon>
        <taxon>Spermatophyta</taxon>
        <taxon>Magnoliopsida</taxon>
        <taxon>eudicotyledons</taxon>
        <taxon>Gunneridae</taxon>
        <taxon>Pentapetalae</taxon>
        <taxon>rosids</taxon>
        <taxon>fabids</taxon>
        <taxon>Fabales</taxon>
        <taxon>Fabaceae</taxon>
        <taxon>Papilionoideae</taxon>
        <taxon>50 kb inversion clade</taxon>
        <taxon>NPAAA clade</taxon>
        <taxon>indigoferoid/millettioid clade</taxon>
        <taxon>Phaseoleae</taxon>
        <taxon>Canavalia</taxon>
    </lineage>
</organism>
<dbReference type="PANTHER" id="PTHR31672:SF13">
    <property type="entry name" value="F-BOX PROTEIN CPR30-LIKE"/>
    <property type="match status" value="1"/>
</dbReference>
<evidence type="ECO:0000313" key="2">
    <source>
        <dbReference type="EMBL" id="KAK7359971.1"/>
    </source>
</evidence>
<dbReference type="EMBL" id="JAYMYQ010000001">
    <property type="protein sequence ID" value="KAK7359971.1"/>
    <property type="molecule type" value="Genomic_DNA"/>
</dbReference>
<dbReference type="PANTHER" id="PTHR31672">
    <property type="entry name" value="BNACNNG10540D PROTEIN"/>
    <property type="match status" value="1"/>
</dbReference>
<dbReference type="Proteomes" id="UP001367508">
    <property type="component" value="Unassembled WGS sequence"/>
</dbReference>
<accession>A0AAN9MST9</accession>
<dbReference type="SMART" id="SM00256">
    <property type="entry name" value="FBOX"/>
    <property type="match status" value="1"/>
</dbReference>
<feature type="domain" description="F-box" evidence="1">
    <location>
        <begin position="1"/>
        <end position="45"/>
    </location>
</feature>
<protein>
    <recommendedName>
        <fullName evidence="1">F-box domain-containing protein</fullName>
    </recommendedName>
</protein>
<dbReference type="CDD" id="cd22157">
    <property type="entry name" value="F-box_AtFBW1-like"/>
    <property type="match status" value="1"/>
</dbReference>
<evidence type="ECO:0000259" key="1">
    <source>
        <dbReference type="PROSITE" id="PS50181"/>
    </source>
</evidence>
<sequence>MVATLPKELVTDVLERLPTKSLIRFKSVEQSWNALFKTVIFVKKHSQRLKERVPYDRFLVIGVPRDLYMNKPYHDPSETMITLISSNHPNLLEFPPTKFPSFENFRISSNSFFHCNGIIYFYSWNICEEGVLWNPATKEAKLVPPPPLEQQAYFPAFIKHGCVFGADPYTFHDFKIIKFFTYFLKDDVDIDNFRHISIQNWGQRLFEIRFEIWIFKQGSNWTKVYKVGPFYNFLSIRGIWNDVTEFLIESSLGNLVSYKSDGQAIHHFPISSWHYNYEIRKYVESMAPLSL</sequence>
<dbReference type="Pfam" id="PF00646">
    <property type="entry name" value="F-box"/>
    <property type="match status" value="1"/>
</dbReference>
<dbReference type="AlphaFoldDB" id="A0AAN9MST9"/>
<proteinExistence type="predicted"/>
<keyword evidence="3" id="KW-1185">Reference proteome</keyword>
<dbReference type="InterPro" id="IPR001810">
    <property type="entry name" value="F-box_dom"/>
</dbReference>
<gene>
    <name evidence="2" type="ORF">VNO77_01941</name>
</gene>
<dbReference type="InterPro" id="IPR050796">
    <property type="entry name" value="SCF_F-box_component"/>
</dbReference>
<comment type="caution">
    <text evidence="2">The sequence shown here is derived from an EMBL/GenBank/DDBJ whole genome shotgun (WGS) entry which is preliminary data.</text>
</comment>
<reference evidence="2 3" key="1">
    <citation type="submission" date="2024-01" db="EMBL/GenBank/DDBJ databases">
        <title>The genomes of 5 underutilized Papilionoideae crops provide insights into root nodulation and disease resistanc.</title>
        <authorList>
            <person name="Jiang F."/>
        </authorList>
    </citation>
    <scope>NUCLEOTIDE SEQUENCE [LARGE SCALE GENOMIC DNA]</scope>
    <source>
        <strain evidence="2">LVBAO_FW01</strain>
        <tissue evidence="2">Leaves</tissue>
    </source>
</reference>
<dbReference type="SUPFAM" id="SSF81383">
    <property type="entry name" value="F-box domain"/>
    <property type="match status" value="1"/>
</dbReference>
<dbReference type="InterPro" id="IPR036047">
    <property type="entry name" value="F-box-like_dom_sf"/>
</dbReference>
<name>A0AAN9MST9_CANGL</name>